<dbReference type="InterPro" id="IPR007310">
    <property type="entry name" value="Aerobactin_biosyn_IucA/IucC_N"/>
</dbReference>
<evidence type="ECO:0000313" key="4">
    <source>
        <dbReference type="EMBL" id="CUV46629.1"/>
    </source>
</evidence>
<dbReference type="PANTHER" id="PTHR34384">
    <property type="entry name" value="L-2,3-DIAMINOPROPANOATE--CITRATE LIGASE"/>
    <property type="match status" value="1"/>
</dbReference>
<name>A0A0S4WJ22_RALSL</name>
<sequence length="589" mass="65223">MTPTEFDALLDSGAYRDAAQRVVRQLLEALLFEGALPDVAWSGDALSIAGTREDGAPLVYRCRARRTVSFGRIRIVSPVRRICGSQESDADDVARVVAELGAQLGADPLRLAQFSAELLATHIKDAQTRAAQAGHLLREAGYDAIEAGLTGAHPYHPGYKSRMGFTLDDNRRYAPECASGVTPLLLAARRDRCRWSASRDVGQGEPRHLLSASEQAAFDARLAQLGLDPADYLPLPVHPWQWEALVETAYHTAFARRELVPIGMLSERYAPQQSIRTLANTGRRDAPSLKLAMSLVNTSTSRVLAPHTVRNAALMSDWLADLAERTDWPAPLARPVFLKEIAGVGYVPQTPVAGQYGALACIWRESVHRHLRAGEAALPVTAITHVDADGRPLVADWVARHGVQAWVRRLVERVWLPVLHMLWRNGTALESHAQNMVLLHVDGLPERVALKDFHDGVRYSRRWLRVAPPALEGPPAEHARVNPNSFIETDDADELRDFTGDALFFVNLAEIAWFFACHFGLDEAAFWEIAAGAIRDYQANCPDLADSFARFDCFAPTMQIELLASRRFLPEIRLRTRAANNPLAQMEYA</sequence>
<accession>A0A0S4WJ22</accession>
<dbReference type="AlphaFoldDB" id="A0A0S4WJ22"/>
<reference evidence="4" key="1">
    <citation type="submission" date="2015-10" db="EMBL/GenBank/DDBJ databases">
        <authorList>
            <person name="Gilbert D.G."/>
        </authorList>
    </citation>
    <scope>NUCLEOTIDE SEQUENCE</scope>
    <source>
        <strain evidence="4">Phyl III-seqv23</strain>
    </source>
</reference>
<gene>
    <name evidence="4" type="ORF">TO10_v1_640033</name>
</gene>
<dbReference type="PANTHER" id="PTHR34384:SF6">
    <property type="entry name" value="STAPHYLOFERRIN B SYNTHASE"/>
    <property type="match status" value="1"/>
</dbReference>
<evidence type="ECO:0000259" key="3">
    <source>
        <dbReference type="Pfam" id="PF06276"/>
    </source>
</evidence>
<protein>
    <submittedName>
        <fullName evidence="4">Putative siderophore synthetase component protein</fullName>
    </submittedName>
</protein>
<feature type="domain" description="Aerobactin siderophore biosynthesis IucA/IucC N-terminal" evidence="2">
    <location>
        <begin position="142"/>
        <end position="385"/>
    </location>
</feature>
<dbReference type="GO" id="GO:0016881">
    <property type="term" value="F:acid-amino acid ligase activity"/>
    <property type="evidence" value="ECO:0007669"/>
    <property type="project" value="UniProtKB-ARBA"/>
</dbReference>
<dbReference type="InterPro" id="IPR022770">
    <property type="entry name" value="IucA/IucC-like_C"/>
</dbReference>
<dbReference type="Pfam" id="PF06276">
    <property type="entry name" value="FhuF"/>
    <property type="match status" value="1"/>
</dbReference>
<evidence type="ECO:0000259" key="2">
    <source>
        <dbReference type="Pfam" id="PF04183"/>
    </source>
</evidence>
<evidence type="ECO:0000256" key="1">
    <source>
        <dbReference type="ARBA" id="ARBA00004924"/>
    </source>
</evidence>
<dbReference type="GO" id="GO:0019290">
    <property type="term" value="P:siderophore biosynthetic process"/>
    <property type="evidence" value="ECO:0007669"/>
    <property type="project" value="InterPro"/>
</dbReference>
<dbReference type="Pfam" id="PF04183">
    <property type="entry name" value="IucA_IucC"/>
    <property type="match status" value="1"/>
</dbReference>
<dbReference type="Gene3D" id="3.30.310.280">
    <property type="match status" value="1"/>
</dbReference>
<dbReference type="Gene3D" id="6.10.250.3370">
    <property type="match status" value="1"/>
</dbReference>
<comment type="pathway">
    <text evidence="1">Siderophore biosynthesis.</text>
</comment>
<proteinExistence type="predicted"/>
<dbReference type="EMBL" id="LN899827">
    <property type="protein sequence ID" value="CUV46629.1"/>
    <property type="molecule type" value="Genomic_DNA"/>
</dbReference>
<dbReference type="Gene3D" id="1.10.510.40">
    <property type="match status" value="1"/>
</dbReference>
<organism evidence="4">
    <name type="scientific">Ralstonia solanacearum</name>
    <name type="common">Pseudomonas solanacearum</name>
    <dbReference type="NCBI Taxonomy" id="305"/>
    <lineage>
        <taxon>Bacteria</taxon>
        <taxon>Pseudomonadati</taxon>
        <taxon>Pseudomonadota</taxon>
        <taxon>Betaproteobacteria</taxon>
        <taxon>Burkholderiales</taxon>
        <taxon>Burkholderiaceae</taxon>
        <taxon>Ralstonia</taxon>
        <taxon>Ralstonia solanacearum species complex</taxon>
    </lineage>
</organism>
<dbReference type="InterPro" id="IPR037455">
    <property type="entry name" value="LucA/IucC-like"/>
</dbReference>
<feature type="domain" description="Aerobactin siderophore biosynthesis IucA/IucC-like C-terminal" evidence="3">
    <location>
        <begin position="404"/>
        <end position="571"/>
    </location>
</feature>